<proteinExistence type="predicted"/>
<organism evidence="2 3">
    <name type="scientific">Prorocentrum cordatum</name>
    <dbReference type="NCBI Taxonomy" id="2364126"/>
    <lineage>
        <taxon>Eukaryota</taxon>
        <taxon>Sar</taxon>
        <taxon>Alveolata</taxon>
        <taxon>Dinophyceae</taxon>
        <taxon>Prorocentrales</taxon>
        <taxon>Prorocentraceae</taxon>
        <taxon>Prorocentrum</taxon>
    </lineage>
</organism>
<dbReference type="InterPro" id="IPR036397">
    <property type="entry name" value="RNaseH_sf"/>
</dbReference>
<protein>
    <submittedName>
        <fullName evidence="2">Uncharacterized protein</fullName>
    </submittedName>
</protein>
<dbReference type="Gene3D" id="3.30.420.10">
    <property type="entry name" value="Ribonuclease H-like superfamily/Ribonuclease H"/>
    <property type="match status" value="1"/>
</dbReference>
<evidence type="ECO:0000313" key="3">
    <source>
        <dbReference type="Proteomes" id="UP001189429"/>
    </source>
</evidence>
<comment type="caution">
    <text evidence="2">The sequence shown here is derived from an EMBL/GenBank/DDBJ whole genome shotgun (WGS) entry which is preliminary data.</text>
</comment>
<evidence type="ECO:0000313" key="2">
    <source>
        <dbReference type="EMBL" id="CAK0908052.1"/>
    </source>
</evidence>
<evidence type="ECO:0000256" key="1">
    <source>
        <dbReference type="SAM" id="MobiDB-lite"/>
    </source>
</evidence>
<feature type="region of interest" description="Disordered" evidence="1">
    <location>
        <begin position="316"/>
        <end position="358"/>
    </location>
</feature>
<feature type="compositionally biased region" description="Low complexity" evidence="1">
    <location>
        <begin position="316"/>
        <end position="329"/>
    </location>
</feature>
<gene>
    <name evidence="2" type="ORF">PCOR1329_LOCUS82825</name>
</gene>
<name>A0ABN9Y7T1_9DINO</name>
<accession>A0ABN9Y7T1</accession>
<dbReference type="EMBL" id="CAUYUJ010021948">
    <property type="protein sequence ID" value="CAK0908052.1"/>
    <property type="molecule type" value="Genomic_DNA"/>
</dbReference>
<dbReference type="Proteomes" id="UP001189429">
    <property type="component" value="Unassembled WGS sequence"/>
</dbReference>
<keyword evidence="3" id="KW-1185">Reference proteome</keyword>
<reference evidence="2" key="1">
    <citation type="submission" date="2023-10" db="EMBL/GenBank/DDBJ databases">
        <authorList>
            <person name="Chen Y."/>
            <person name="Shah S."/>
            <person name="Dougan E. K."/>
            <person name="Thang M."/>
            <person name="Chan C."/>
        </authorList>
    </citation>
    <scope>NUCLEOTIDE SEQUENCE [LARGE SCALE GENOMIC DNA]</scope>
</reference>
<sequence length="856" mass="94207">MLSEAQVANLINHLERLIKKANGEYEATWHMLKTSSRCKASEAAMARRLHEKGYRFYSMRHKPLLTEQDIQNRLEFGEKYAKKPASWWQGHVHMHIDVKFFPVLLTGKARRHVAQSGTRGVIRRPGEGLNAGYVKPNPKLKYNTGAKGVHILAGVGNGKVLAWEEIQGNWNASEAARIYEGPILKALKAEHPGTKRFRALEDSDPSGFKATKGVAAKQRAGIQAFEIPAHSPQLNVRDYWLWREVNARMRARERTFPTGKRETRVAFIRRLKRTAKSIPSDLIRKSIGGMKMRCQLLLEAQGGQIEARLGPAARQPDMAAAAAGPAVGPAGPPARRVRQKTTPQDSLPEPLSLDEEAEQNAKTSVWLVTFPRPLAERAETGERLAAPGSETREQMMEVFLDACANPARPQQGRAAGQTALPRLASYFQEYHRPDPDSREQHQHGHLAVKFGGSVRFLPIKKALLARRGLASHWKGGFSGYWQPARRRVRCCGLASPPKKPAAALDPRLVLWAPPGEKPHPAILDSVREPVTAAAMTARRLRADSVAAEQGKEPGRLTGGDVWGAPDDRAADQQLALFAKQHAGQAMVEYLFKRRNTLNSVIDDIWAWEEIDDSTVQQCRATRLEAMAAAARGDCVCRGQWLSYATSSMVANGVPLAELCYDIHARVTSVTPQRIKKQSLAGSVGGEGKSIFLRALLNVFATHRAVFPTPSKGNFPLLHIPEAKVCFLDECRFNPDIVSYPLQQLWFDGGALPLSRPQNEKGCPGHFLHKGSAPVFITTTLADLDVLEAAAQPSPATGKPFDTEASMLMRRLKIFRSNVRQPKPAATLPHCPCCFARLVIGQATAYAAAAAPPAPVV</sequence>